<gene>
    <name evidence="1" type="ORF">ERJ77_22050</name>
</gene>
<evidence type="ECO:0000313" key="2">
    <source>
        <dbReference type="Proteomes" id="UP000786185"/>
    </source>
</evidence>
<dbReference type="EMBL" id="SCLC01000645">
    <property type="protein sequence ID" value="MBF4437119.1"/>
    <property type="molecule type" value="Genomic_DNA"/>
</dbReference>
<feature type="non-terminal residue" evidence="1">
    <location>
        <position position="1"/>
    </location>
</feature>
<dbReference type="AlphaFoldDB" id="A0AAW4BJ79"/>
<evidence type="ECO:0000313" key="1">
    <source>
        <dbReference type="EMBL" id="MBF4437119.1"/>
    </source>
</evidence>
<feature type="non-terminal residue" evidence="1">
    <location>
        <position position="80"/>
    </location>
</feature>
<sequence length="80" mass="9342">VTESVTGEVLRDVEVQYVSEHIDSFPKLKSYICQKYNVTNVELLDSEELEDYINYQASKGSIIFDYEFITDFEGKKHKLL</sequence>
<protein>
    <submittedName>
        <fullName evidence="1">Site-specific integrase</fullName>
    </submittedName>
</protein>
<proteinExistence type="predicted"/>
<name>A0AAW4BJ79_VIBAN</name>
<organism evidence="1 2">
    <name type="scientific">Vibrio anguillarum</name>
    <name type="common">Listonella anguillarum</name>
    <dbReference type="NCBI Taxonomy" id="55601"/>
    <lineage>
        <taxon>Bacteria</taxon>
        <taxon>Pseudomonadati</taxon>
        <taxon>Pseudomonadota</taxon>
        <taxon>Gammaproteobacteria</taxon>
        <taxon>Vibrionales</taxon>
        <taxon>Vibrionaceae</taxon>
        <taxon>Vibrio</taxon>
    </lineage>
</organism>
<accession>A0AAW4BJ79</accession>
<reference evidence="1" key="1">
    <citation type="journal article" date="2021" name="PeerJ">
        <title>Analysis of 44 Vibrio anguillarum genomes reveals high genetic diversity.</title>
        <authorList>
            <person name="Hansen M.J."/>
            <person name="Dalsgaard I."/>
        </authorList>
    </citation>
    <scope>NUCLEOTIDE SEQUENCE</scope>
    <source>
        <strain evidence="1">850617-1/1</strain>
    </source>
</reference>
<dbReference type="Proteomes" id="UP000786185">
    <property type="component" value="Unassembled WGS sequence"/>
</dbReference>
<comment type="caution">
    <text evidence="1">The sequence shown here is derived from an EMBL/GenBank/DDBJ whole genome shotgun (WGS) entry which is preliminary data.</text>
</comment>